<keyword evidence="4" id="KW-1185">Reference proteome</keyword>
<dbReference type="GO" id="GO:0016787">
    <property type="term" value="F:hydrolase activity"/>
    <property type="evidence" value="ECO:0007669"/>
    <property type="project" value="UniProtKB-KW"/>
</dbReference>
<evidence type="ECO:0000256" key="1">
    <source>
        <dbReference type="SAM" id="Phobius"/>
    </source>
</evidence>
<name>A0A3S4CFE0_9HYPH</name>
<dbReference type="Pfam" id="PF07486">
    <property type="entry name" value="Hydrolase_2"/>
    <property type="match status" value="1"/>
</dbReference>
<dbReference type="InterPro" id="IPR042047">
    <property type="entry name" value="SleB_dom1"/>
</dbReference>
<dbReference type="Proteomes" id="UP000268844">
    <property type="component" value="Unassembled WGS sequence"/>
</dbReference>
<keyword evidence="1" id="KW-0472">Membrane</keyword>
<evidence type="ECO:0000313" key="4">
    <source>
        <dbReference type="Proteomes" id="UP000268844"/>
    </source>
</evidence>
<dbReference type="InterPro" id="IPR011105">
    <property type="entry name" value="Cell_wall_hydrolase_SleB"/>
</dbReference>
<keyword evidence="3" id="KW-0378">Hydrolase</keyword>
<gene>
    <name evidence="3" type="ORF">DEVEQU_03926</name>
</gene>
<evidence type="ECO:0000259" key="2">
    <source>
        <dbReference type="Pfam" id="PF07486"/>
    </source>
</evidence>
<protein>
    <submittedName>
        <fullName evidence="3">Cell Wall Hydrolase</fullName>
    </submittedName>
</protein>
<dbReference type="AlphaFoldDB" id="A0A3S4CFE0"/>
<reference evidence="3 4" key="1">
    <citation type="submission" date="2018-12" db="EMBL/GenBank/DDBJ databases">
        <authorList>
            <person name="Criscuolo A."/>
        </authorList>
    </citation>
    <scope>NUCLEOTIDE SEQUENCE [LARGE SCALE GENOMIC DNA]</scope>
    <source>
        <strain evidence="3">ACIP1116281</strain>
    </source>
</reference>
<keyword evidence="1" id="KW-0812">Transmembrane</keyword>
<feature type="domain" description="Cell wall hydrolase SleB" evidence="2">
    <location>
        <begin position="54"/>
        <end position="150"/>
    </location>
</feature>
<dbReference type="RefSeq" id="WP_386849514.1">
    <property type="nucleotide sequence ID" value="NZ_JBHTMH010000001.1"/>
</dbReference>
<evidence type="ECO:0000313" key="3">
    <source>
        <dbReference type="EMBL" id="VDS06761.1"/>
    </source>
</evidence>
<dbReference type="EMBL" id="UZWD01000073">
    <property type="protein sequence ID" value="VDS06761.1"/>
    <property type="molecule type" value="Genomic_DNA"/>
</dbReference>
<feature type="transmembrane region" description="Helical" evidence="1">
    <location>
        <begin position="12"/>
        <end position="33"/>
    </location>
</feature>
<sequence length="157" mass="17427">MTRLAPLALRFLALGIMATSLGGCSLFGMNFAFNRMSEKECMMRAMYFESNRSSSEGMLAVGTVVMNRLGDPRYPKSVCEVVGQKNQFAQGVLTKPMTDSGAILASQVADQVLRGQRHPGVQNAQHFHTAGLRFPYNNMFYVLEAGGNEFYEKRTVR</sequence>
<accession>A0A3S4CFE0</accession>
<proteinExistence type="predicted"/>
<organism evidence="3 4">
    <name type="scientific">Devosia equisanguinis</name>
    <dbReference type="NCBI Taxonomy" id="2490941"/>
    <lineage>
        <taxon>Bacteria</taxon>
        <taxon>Pseudomonadati</taxon>
        <taxon>Pseudomonadota</taxon>
        <taxon>Alphaproteobacteria</taxon>
        <taxon>Hyphomicrobiales</taxon>
        <taxon>Devosiaceae</taxon>
        <taxon>Devosia</taxon>
    </lineage>
</organism>
<dbReference type="Gene3D" id="1.10.10.2520">
    <property type="entry name" value="Cell wall hydrolase SleB, domain 1"/>
    <property type="match status" value="1"/>
</dbReference>
<dbReference type="PROSITE" id="PS51257">
    <property type="entry name" value="PROKAR_LIPOPROTEIN"/>
    <property type="match status" value="1"/>
</dbReference>
<keyword evidence="1" id="KW-1133">Transmembrane helix</keyword>